<dbReference type="InterPro" id="IPR011583">
    <property type="entry name" value="Chitinase_II/V-like_cat"/>
</dbReference>
<proteinExistence type="inferred from homology"/>
<evidence type="ECO:0000313" key="14">
    <source>
        <dbReference type="Proteomes" id="UP000191285"/>
    </source>
</evidence>
<dbReference type="FunFam" id="3.10.50.10:FF:000005">
    <property type="entry name" value="Endochitinase B1"/>
    <property type="match status" value="1"/>
</dbReference>
<dbReference type="Pfam" id="PF00704">
    <property type="entry name" value="Glyco_hydro_18"/>
    <property type="match status" value="1"/>
</dbReference>
<evidence type="ECO:0000256" key="3">
    <source>
        <dbReference type="ARBA" id="ARBA00012729"/>
    </source>
</evidence>
<keyword evidence="7" id="KW-0119">Carbohydrate metabolism</keyword>
<feature type="signal peptide" evidence="11">
    <location>
        <begin position="1"/>
        <end position="17"/>
    </location>
</feature>
<evidence type="ECO:0000256" key="9">
    <source>
        <dbReference type="ARBA" id="ARBA00023326"/>
    </source>
</evidence>
<keyword evidence="6" id="KW-0325">Glycoprotein</keyword>
<dbReference type="GO" id="GO:0008843">
    <property type="term" value="F:endochitinase activity"/>
    <property type="evidence" value="ECO:0007669"/>
    <property type="project" value="UniProtKB-EC"/>
</dbReference>
<dbReference type="InterPro" id="IPR017853">
    <property type="entry name" value="GH"/>
</dbReference>
<keyword evidence="9" id="KW-0624">Polysaccharide degradation</keyword>
<dbReference type="STRING" id="303698.A0A1V6SWN6"/>
<evidence type="ECO:0000256" key="10">
    <source>
        <dbReference type="RuleBase" id="RU000489"/>
    </source>
</evidence>
<dbReference type="PANTHER" id="PTHR11177">
    <property type="entry name" value="CHITINASE"/>
    <property type="match status" value="1"/>
</dbReference>
<dbReference type="Gene3D" id="3.20.20.80">
    <property type="entry name" value="Glycosidases"/>
    <property type="match status" value="1"/>
</dbReference>
<dbReference type="SMART" id="SM00636">
    <property type="entry name" value="Glyco_18"/>
    <property type="match status" value="1"/>
</dbReference>
<evidence type="ECO:0000256" key="1">
    <source>
        <dbReference type="ARBA" id="ARBA00000822"/>
    </source>
</evidence>
<dbReference type="AlphaFoldDB" id="A0A1V6SWN6"/>
<comment type="caution">
    <text evidence="13">The sequence shown here is derived from an EMBL/GenBank/DDBJ whole genome shotgun (WGS) entry which is preliminary data.</text>
</comment>
<dbReference type="Proteomes" id="UP000191285">
    <property type="component" value="Unassembled WGS sequence"/>
</dbReference>
<dbReference type="Gene3D" id="3.10.50.10">
    <property type="match status" value="1"/>
</dbReference>
<evidence type="ECO:0000256" key="6">
    <source>
        <dbReference type="ARBA" id="ARBA00023180"/>
    </source>
</evidence>
<protein>
    <recommendedName>
        <fullName evidence="3">chitinase</fullName>
        <ecNumber evidence="3">3.2.1.14</ecNumber>
    </recommendedName>
</protein>
<keyword evidence="11" id="KW-0732">Signal</keyword>
<dbReference type="CDD" id="cd06548">
    <property type="entry name" value="GH18_chitinase"/>
    <property type="match status" value="1"/>
</dbReference>
<dbReference type="SUPFAM" id="SSF51445">
    <property type="entry name" value="(Trans)glycosidases"/>
    <property type="match status" value="1"/>
</dbReference>
<organism evidence="13 14">
    <name type="scientific">Penicillium steckii</name>
    <dbReference type="NCBI Taxonomy" id="303698"/>
    <lineage>
        <taxon>Eukaryota</taxon>
        <taxon>Fungi</taxon>
        <taxon>Dikarya</taxon>
        <taxon>Ascomycota</taxon>
        <taxon>Pezizomycotina</taxon>
        <taxon>Eurotiomycetes</taxon>
        <taxon>Eurotiomycetidae</taxon>
        <taxon>Eurotiales</taxon>
        <taxon>Aspergillaceae</taxon>
        <taxon>Penicillium</taxon>
    </lineage>
</organism>
<dbReference type="EMBL" id="MLKD01000018">
    <property type="protein sequence ID" value="OQE18376.1"/>
    <property type="molecule type" value="Genomic_DNA"/>
</dbReference>
<dbReference type="InterPro" id="IPR001223">
    <property type="entry name" value="Glyco_hydro18_cat"/>
</dbReference>
<keyword evidence="8 10" id="KW-0326">Glycosidase</keyword>
<feature type="domain" description="GH18" evidence="12">
    <location>
        <begin position="47"/>
        <end position="411"/>
    </location>
</feature>
<evidence type="ECO:0000256" key="4">
    <source>
        <dbReference type="ARBA" id="ARBA00022801"/>
    </source>
</evidence>
<evidence type="ECO:0000256" key="8">
    <source>
        <dbReference type="ARBA" id="ARBA00023295"/>
    </source>
</evidence>
<dbReference type="InterPro" id="IPR029070">
    <property type="entry name" value="Chitinase_insertion_sf"/>
</dbReference>
<evidence type="ECO:0000256" key="11">
    <source>
        <dbReference type="SAM" id="SignalP"/>
    </source>
</evidence>
<name>A0A1V6SWN6_9EURO</name>
<accession>A0A1V6SWN6</accession>
<gene>
    <name evidence="13" type="ORF">PENSTE_c018G02149</name>
</gene>
<dbReference type="PROSITE" id="PS01095">
    <property type="entry name" value="GH18_1"/>
    <property type="match status" value="1"/>
</dbReference>
<evidence type="ECO:0000256" key="2">
    <source>
        <dbReference type="ARBA" id="ARBA00008682"/>
    </source>
</evidence>
<keyword evidence="4 10" id="KW-0378">Hydrolase</keyword>
<dbReference type="GO" id="GO:0005576">
    <property type="term" value="C:extracellular region"/>
    <property type="evidence" value="ECO:0007669"/>
    <property type="project" value="TreeGrafter"/>
</dbReference>
<sequence>MRFLNLICLAFGLIANAAVIHHPNNSTAIDNGNSTTHLQARDTATGYRSVAYFVNWAIYGRNYVPQNLPAQSLTHVLYAFANVRADTGEVYMSDSWADVEKHFPGDSWSDTGNNVYGCIKQLFLLKKQNRKLKVLLSIGGWTYSSNFAGPLSTDSGRARFASSAVALVQNFGFDGLDIDWEYPSDSNQAANMVATLQTLRSALDSYSAKYANNYHFLITVACPAGPSHYQQLSISQMDQYLDFWNLMAYDYSGSWDSIAGHDANVYPSSGNPASTPFNTDQAIAYYTSHGVAANKIVLGMPLYGRSFMNTAGPGTSYNGVGSGSWENGVWDYKALPLGGASVNYDSSLVASWSYDPSQRMMVSYDTPQVAQVKAQYIQSKGLGGGMWWESSSDKSGSDSLISTVVNSFGGIGRLDQSQNQLSYPASSYDNMKAGFN</sequence>
<reference evidence="14" key="1">
    <citation type="journal article" date="2017" name="Nat. Microbiol.">
        <title>Global analysis of biosynthetic gene clusters reveals vast potential of secondary metabolite production in Penicillium species.</title>
        <authorList>
            <person name="Nielsen J.C."/>
            <person name="Grijseels S."/>
            <person name="Prigent S."/>
            <person name="Ji B."/>
            <person name="Dainat J."/>
            <person name="Nielsen K.F."/>
            <person name="Frisvad J.C."/>
            <person name="Workman M."/>
            <person name="Nielsen J."/>
        </authorList>
    </citation>
    <scope>NUCLEOTIDE SEQUENCE [LARGE SCALE GENOMIC DNA]</scope>
    <source>
        <strain evidence="14">IBT 24891</strain>
    </source>
</reference>
<keyword evidence="5" id="KW-0146">Chitin degradation</keyword>
<dbReference type="OrthoDB" id="76388at2759"/>
<dbReference type="GO" id="GO:0000272">
    <property type="term" value="P:polysaccharide catabolic process"/>
    <property type="evidence" value="ECO:0007669"/>
    <property type="project" value="UniProtKB-KW"/>
</dbReference>
<comment type="catalytic activity">
    <reaction evidence="1">
        <text>Random endo-hydrolysis of N-acetyl-beta-D-glucosaminide (1-&gt;4)-beta-linkages in chitin and chitodextrins.</text>
        <dbReference type="EC" id="3.2.1.14"/>
    </reaction>
</comment>
<evidence type="ECO:0000313" key="13">
    <source>
        <dbReference type="EMBL" id="OQE18376.1"/>
    </source>
</evidence>
<dbReference type="GO" id="GO:0008061">
    <property type="term" value="F:chitin binding"/>
    <property type="evidence" value="ECO:0007669"/>
    <property type="project" value="InterPro"/>
</dbReference>
<dbReference type="InterPro" id="IPR050314">
    <property type="entry name" value="Glycosyl_Hydrlase_18"/>
</dbReference>
<dbReference type="GO" id="GO:0006032">
    <property type="term" value="P:chitin catabolic process"/>
    <property type="evidence" value="ECO:0007669"/>
    <property type="project" value="UniProtKB-KW"/>
</dbReference>
<feature type="chain" id="PRO_5012393075" description="chitinase" evidence="11">
    <location>
        <begin position="18"/>
        <end position="436"/>
    </location>
</feature>
<keyword evidence="14" id="KW-1185">Reference proteome</keyword>
<dbReference type="InterPro" id="IPR001579">
    <property type="entry name" value="Glyco_hydro_18_chit_AS"/>
</dbReference>
<evidence type="ECO:0000256" key="7">
    <source>
        <dbReference type="ARBA" id="ARBA00023277"/>
    </source>
</evidence>
<dbReference type="PANTHER" id="PTHR11177:SF317">
    <property type="entry name" value="CHITINASE 12-RELATED"/>
    <property type="match status" value="1"/>
</dbReference>
<dbReference type="SUPFAM" id="SSF54556">
    <property type="entry name" value="Chitinase insertion domain"/>
    <property type="match status" value="1"/>
</dbReference>
<evidence type="ECO:0000259" key="12">
    <source>
        <dbReference type="PROSITE" id="PS51910"/>
    </source>
</evidence>
<dbReference type="FunFam" id="3.20.20.80:FF:000095">
    <property type="entry name" value="Endochitinase B1"/>
    <property type="match status" value="1"/>
</dbReference>
<evidence type="ECO:0000256" key="5">
    <source>
        <dbReference type="ARBA" id="ARBA00023024"/>
    </source>
</evidence>
<comment type="similarity">
    <text evidence="2">Belongs to the glycosyl hydrolase 18 family. Chitinase class V subfamily.</text>
</comment>
<dbReference type="EC" id="3.2.1.14" evidence="3"/>
<dbReference type="PROSITE" id="PS51910">
    <property type="entry name" value="GH18_2"/>
    <property type="match status" value="1"/>
</dbReference>